<evidence type="ECO:0000313" key="1">
    <source>
        <dbReference type="EMBL" id="AGL00599.1"/>
    </source>
</evidence>
<dbReference type="OrthoDB" id="1807877at2"/>
<gene>
    <name evidence="1" type="ORF">Desgi_1070</name>
</gene>
<dbReference type="AlphaFoldDB" id="R4KDE4"/>
<accession>R4KDE4</accession>
<dbReference type="EMBL" id="CP003273">
    <property type="protein sequence ID" value="AGL00599.1"/>
    <property type="molecule type" value="Genomic_DNA"/>
</dbReference>
<name>R4KDE4_9FIRM</name>
<keyword evidence="2" id="KW-1185">Reference proteome</keyword>
<sequence>MILPFMNKKIKNKHYDVGVAEVHYLWHMVKAKYDFLQLLDIWLNQVHDRELHALIKMYAAEIRGDIKTWEDQLRKFSVRGPDSYIPGVDTVCNPQLVHDQLIATELFTFAQEHIEMLIKAFRSSTTNDDINTLFMNGTKKAVDRFSLFCKYVKAKGWIGKQPLFQNRPGDAGEELCAGEAHHLWDHLTYRNDNIEMTQTFITFAKDGDFKLFLERGMQVLLKQARMLEKELVHFRVPLPNRPPNVMPWTATTMLMDDDNMFRWVFQGIQGALSMHAQALIECTHNDRIRNIFEELLFSELEILASAIKYGKLKGWLNPSLHYGALRT</sequence>
<dbReference type="Pfam" id="PF11553">
    <property type="entry name" value="DUF3231"/>
    <property type="match status" value="1"/>
</dbReference>
<dbReference type="KEGG" id="dgi:Desgi_1070"/>
<dbReference type="eggNOG" id="COG5577">
    <property type="taxonomic scope" value="Bacteria"/>
</dbReference>
<protein>
    <recommendedName>
        <fullName evidence="3">DUF3231 family protein</fullName>
    </recommendedName>
</protein>
<organism evidence="1 2">
    <name type="scientific">Desulfoscipio gibsoniae DSM 7213</name>
    <dbReference type="NCBI Taxonomy" id="767817"/>
    <lineage>
        <taxon>Bacteria</taxon>
        <taxon>Bacillati</taxon>
        <taxon>Bacillota</taxon>
        <taxon>Clostridia</taxon>
        <taxon>Eubacteriales</taxon>
        <taxon>Desulfallaceae</taxon>
        <taxon>Desulfoscipio</taxon>
    </lineage>
</organism>
<dbReference type="HOGENOM" id="CLU_833745_0_0_9"/>
<dbReference type="RefSeq" id="WP_006521262.1">
    <property type="nucleotide sequence ID" value="NC_021184.1"/>
</dbReference>
<evidence type="ECO:0008006" key="3">
    <source>
        <dbReference type="Google" id="ProtNLM"/>
    </source>
</evidence>
<reference evidence="1 2" key="1">
    <citation type="submission" date="2012-01" db="EMBL/GenBank/DDBJ databases">
        <title>Complete sequence of Desulfotomaculum gibsoniae DSM 7213.</title>
        <authorList>
            <consortium name="US DOE Joint Genome Institute"/>
            <person name="Lucas S."/>
            <person name="Han J."/>
            <person name="Lapidus A."/>
            <person name="Cheng J.-F."/>
            <person name="Goodwin L."/>
            <person name="Pitluck S."/>
            <person name="Peters L."/>
            <person name="Ovchinnikova G."/>
            <person name="Teshima H."/>
            <person name="Detter J.C."/>
            <person name="Han C."/>
            <person name="Tapia R."/>
            <person name="Land M."/>
            <person name="Hauser L."/>
            <person name="Kyrpides N."/>
            <person name="Ivanova N."/>
            <person name="Pagani I."/>
            <person name="Parshina S."/>
            <person name="Plugge C."/>
            <person name="Muyzer G."/>
            <person name="Kuever J."/>
            <person name="Ivanova A."/>
            <person name="Nazina T."/>
            <person name="Klenk H.-P."/>
            <person name="Brambilla E."/>
            <person name="Spring S."/>
            <person name="Stams A.F."/>
            <person name="Woyke T."/>
        </authorList>
    </citation>
    <scope>NUCLEOTIDE SEQUENCE [LARGE SCALE GENOMIC DNA]</scope>
    <source>
        <strain evidence="1 2">DSM 7213</strain>
    </source>
</reference>
<evidence type="ECO:0000313" key="2">
    <source>
        <dbReference type="Proteomes" id="UP000013520"/>
    </source>
</evidence>
<dbReference type="Gene3D" id="1.20.1260.10">
    <property type="match status" value="2"/>
</dbReference>
<proteinExistence type="predicted"/>
<dbReference type="Proteomes" id="UP000013520">
    <property type="component" value="Chromosome"/>
</dbReference>
<dbReference type="InterPro" id="IPR021617">
    <property type="entry name" value="DUF3231"/>
</dbReference>
<dbReference type="InterPro" id="IPR012347">
    <property type="entry name" value="Ferritin-like"/>
</dbReference>